<feature type="active site" evidence="9">
    <location>
        <position position="282"/>
    </location>
</feature>
<evidence type="ECO:0000256" key="9">
    <source>
        <dbReference type="HAMAP-Rule" id="MF_01808"/>
    </source>
</evidence>
<feature type="active site" description="O-(3'-phospho-DNA)-tyrosine intermediate" evidence="9">
    <location>
        <position position="291"/>
    </location>
</feature>
<comment type="caution">
    <text evidence="12">The sequence shown here is derived from an EMBL/GenBank/DDBJ whole genome shotgun (WGS) entry which is preliminary data.</text>
</comment>
<evidence type="ECO:0000256" key="4">
    <source>
        <dbReference type="ARBA" id="ARBA00022829"/>
    </source>
</evidence>
<keyword evidence="8 9" id="KW-0131">Cell cycle</keyword>
<feature type="active site" evidence="9">
    <location>
        <position position="259"/>
    </location>
</feature>
<evidence type="ECO:0000256" key="7">
    <source>
        <dbReference type="ARBA" id="ARBA00023172"/>
    </source>
</evidence>
<dbReference type="InterPro" id="IPR044068">
    <property type="entry name" value="CB"/>
</dbReference>
<dbReference type="InterPro" id="IPR002104">
    <property type="entry name" value="Integrase_catalytic"/>
</dbReference>
<proteinExistence type="inferred from homology"/>
<evidence type="ECO:0000256" key="3">
    <source>
        <dbReference type="ARBA" id="ARBA00022618"/>
    </source>
</evidence>
<keyword evidence="13" id="KW-1185">Reference proteome</keyword>
<evidence type="ECO:0000313" key="13">
    <source>
        <dbReference type="Proteomes" id="UP000316508"/>
    </source>
</evidence>
<dbReference type="PANTHER" id="PTHR30349:SF77">
    <property type="entry name" value="TYROSINE RECOMBINASE XERC"/>
    <property type="match status" value="1"/>
</dbReference>
<dbReference type="InterPro" id="IPR004107">
    <property type="entry name" value="Integrase_SAM-like_N"/>
</dbReference>
<comment type="similarity">
    <text evidence="9">Belongs to the 'phage' integrase family. XerC subfamily.</text>
</comment>
<keyword evidence="3 9" id="KW-0132">Cell division</keyword>
<dbReference type="PROSITE" id="PS51898">
    <property type="entry name" value="TYR_RECOMBINASE"/>
    <property type="match status" value="1"/>
</dbReference>
<keyword evidence="2 9" id="KW-0963">Cytoplasm</keyword>
<dbReference type="InterPro" id="IPR011010">
    <property type="entry name" value="DNA_brk_join_enz"/>
</dbReference>
<feature type="active site" evidence="9">
    <location>
        <position position="180"/>
    </location>
</feature>
<feature type="active site" evidence="9">
    <location>
        <position position="156"/>
    </location>
</feature>
<feature type="active site" evidence="9">
    <location>
        <position position="256"/>
    </location>
</feature>
<dbReference type="HAMAP" id="MF_01808">
    <property type="entry name" value="Recomb_XerC_XerD"/>
    <property type="match status" value="1"/>
</dbReference>
<dbReference type="PROSITE" id="PS51900">
    <property type="entry name" value="CB"/>
    <property type="match status" value="1"/>
</dbReference>
<dbReference type="Pfam" id="PF02899">
    <property type="entry name" value="Phage_int_SAM_1"/>
    <property type="match status" value="1"/>
</dbReference>
<evidence type="ECO:0000256" key="6">
    <source>
        <dbReference type="ARBA" id="ARBA00023125"/>
    </source>
</evidence>
<dbReference type="GO" id="GO:0051301">
    <property type="term" value="P:cell division"/>
    <property type="evidence" value="ECO:0007669"/>
    <property type="project" value="UniProtKB-KW"/>
</dbReference>
<accession>A0A556R476</accession>
<evidence type="ECO:0000259" key="11">
    <source>
        <dbReference type="PROSITE" id="PS51900"/>
    </source>
</evidence>
<evidence type="ECO:0000256" key="5">
    <source>
        <dbReference type="ARBA" id="ARBA00022908"/>
    </source>
</evidence>
<dbReference type="Proteomes" id="UP000316508">
    <property type="component" value="Unassembled WGS sequence"/>
</dbReference>
<feature type="domain" description="Tyr recombinase" evidence="10">
    <location>
        <begin position="105"/>
        <end position="304"/>
    </location>
</feature>
<dbReference type="GO" id="GO:0003677">
    <property type="term" value="F:DNA binding"/>
    <property type="evidence" value="ECO:0007669"/>
    <property type="project" value="UniProtKB-UniRule"/>
</dbReference>
<comment type="function">
    <text evidence="9">Site-specific tyrosine recombinase, which acts by catalyzing the cutting and rejoining of the recombining DNA molecules. The XerC-XerD complex is essential to convert dimers of the bacterial chromosome into monomers to permit their segregation at cell division. It also contributes to the segregational stability of plasmids.</text>
</comment>
<sequence>MDQDLQDFTDYLSRVAGKSPNTVRSYRADLSGFLHLMHLHGFDDPAQIDLAAIRSWLAHESATHARSTMARKTAALRSFFGWLSRHGRIKTDPTLALSSPKQSEHLPRILTHDQARTLMDTVDQDPVEPREDQKVQAALQVRDAAMLELLYATGMRVAELCGLDLDDVNRHSRTVKVLGKGSKERVLPYGLPADRALDRWLGEGRPVLAGSRARSARKAGQALFLGQLGGRVGQRQVRKVVHQAAGQAGVPDIAPHALRHSAATHMLDGGADLREVQEMLGHSSLRTTQRYTHVSIEQLRARYRQAFPRA</sequence>
<dbReference type="GO" id="GO:0005737">
    <property type="term" value="C:cytoplasm"/>
    <property type="evidence" value="ECO:0007669"/>
    <property type="project" value="UniProtKB-SubCell"/>
</dbReference>
<dbReference type="GO" id="GO:0007059">
    <property type="term" value="P:chromosome segregation"/>
    <property type="evidence" value="ECO:0007669"/>
    <property type="project" value="UniProtKB-UniRule"/>
</dbReference>
<dbReference type="EMBL" id="VMHK01000002">
    <property type="protein sequence ID" value="TSJ83679.1"/>
    <property type="molecule type" value="Genomic_DNA"/>
</dbReference>
<dbReference type="SUPFAM" id="SSF56349">
    <property type="entry name" value="DNA breaking-rejoining enzymes"/>
    <property type="match status" value="1"/>
</dbReference>
<comment type="subcellular location">
    <subcellularLocation>
        <location evidence="1 9">Cytoplasm</location>
    </subcellularLocation>
</comment>
<dbReference type="Pfam" id="PF00589">
    <property type="entry name" value="Phage_integrase"/>
    <property type="match status" value="1"/>
</dbReference>
<feature type="domain" description="Core-binding (CB)" evidence="11">
    <location>
        <begin position="1"/>
        <end position="84"/>
    </location>
</feature>
<organism evidence="12 13">
    <name type="scientific">Bifidobacterium apousia</name>
    <dbReference type="NCBI Taxonomy" id="2750996"/>
    <lineage>
        <taxon>Bacteria</taxon>
        <taxon>Bacillati</taxon>
        <taxon>Actinomycetota</taxon>
        <taxon>Actinomycetes</taxon>
        <taxon>Bifidobacteriales</taxon>
        <taxon>Bifidobacteriaceae</taxon>
        <taxon>Bifidobacterium</taxon>
    </lineage>
</organism>
<gene>
    <name evidence="9" type="primary">xerC</name>
    <name evidence="12" type="ORF">FPK30_04930</name>
</gene>
<name>A0A556R476_9BIFI</name>
<evidence type="ECO:0000256" key="8">
    <source>
        <dbReference type="ARBA" id="ARBA00023306"/>
    </source>
</evidence>
<dbReference type="InterPro" id="IPR023009">
    <property type="entry name" value="Tyrosine_recombinase_XerC/XerD"/>
</dbReference>
<dbReference type="AlphaFoldDB" id="A0A556R476"/>
<dbReference type="RefSeq" id="WP_144085531.1">
    <property type="nucleotide sequence ID" value="NZ_JACFRS010000002.1"/>
</dbReference>
<reference evidence="12 13" key="1">
    <citation type="submission" date="2019-07" db="EMBL/GenBank/DDBJ databases">
        <title>Bifidobacterium asteroides genomes.</title>
        <authorList>
            <person name="Zheng H."/>
        </authorList>
    </citation>
    <scope>NUCLEOTIDE SEQUENCE [LARGE SCALE GENOMIC DNA]</scope>
    <source>
        <strain evidence="12 13">W8102</strain>
    </source>
</reference>
<keyword evidence="5 9" id="KW-0229">DNA integration</keyword>
<protein>
    <recommendedName>
        <fullName evidence="9">Tyrosine recombinase XerC</fullName>
    </recommendedName>
</protein>
<dbReference type="GO" id="GO:0009037">
    <property type="term" value="F:tyrosine-based site-specific recombinase activity"/>
    <property type="evidence" value="ECO:0007669"/>
    <property type="project" value="UniProtKB-UniRule"/>
</dbReference>
<dbReference type="CDD" id="cd00798">
    <property type="entry name" value="INT_XerDC_C"/>
    <property type="match status" value="1"/>
</dbReference>
<dbReference type="Gene3D" id="1.10.443.10">
    <property type="entry name" value="Intergrase catalytic core"/>
    <property type="match status" value="1"/>
</dbReference>
<evidence type="ECO:0000259" key="10">
    <source>
        <dbReference type="PROSITE" id="PS51898"/>
    </source>
</evidence>
<dbReference type="GO" id="GO:0006313">
    <property type="term" value="P:DNA transposition"/>
    <property type="evidence" value="ECO:0007669"/>
    <property type="project" value="UniProtKB-UniRule"/>
</dbReference>
<comment type="subunit">
    <text evidence="9">Forms a cyclic heterotetrameric complex composed of two molecules of XerC and two molecules of XerD.</text>
</comment>
<keyword evidence="6 9" id="KW-0238">DNA-binding</keyword>
<dbReference type="InterPro" id="IPR050090">
    <property type="entry name" value="Tyrosine_recombinase_XerCD"/>
</dbReference>
<evidence type="ECO:0000313" key="12">
    <source>
        <dbReference type="EMBL" id="TSJ83679.1"/>
    </source>
</evidence>
<evidence type="ECO:0000256" key="1">
    <source>
        <dbReference type="ARBA" id="ARBA00004496"/>
    </source>
</evidence>
<dbReference type="InterPro" id="IPR013762">
    <property type="entry name" value="Integrase-like_cat_sf"/>
</dbReference>
<keyword evidence="4 9" id="KW-0159">Chromosome partition</keyword>
<dbReference type="InterPro" id="IPR010998">
    <property type="entry name" value="Integrase_recombinase_N"/>
</dbReference>
<dbReference type="PANTHER" id="PTHR30349">
    <property type="entry name" value="PHAGE INTEGRASE-RELATED"/>
    <property type="match status" value="1"/>
</dbReference>
<dbReference type="Gene3D" id="1.10.150.130">
    <property type="match status" value="1"/>
</dbReference>
<keyword evidence="7 9" id="KW-0233">DNA recombination</keyword>
<evidence type="ECO:0000256" key="2">
    <source>
        <dbReference type="ARBA" id="ARBA00022490"/>
    </source>
</evidence>